<sequence>MITSTGLWHSRQLQLVAVRASPTHDRSSYTHTETPKPAAQPRRWVEKDFEPYQVDLSTGFPVPLGYYRGGSSDGTLLRGRQQQREQLSREEAAVSALDKEWLTDRRAASGKEIWPVYRTSPYRAEAERLAGASSIAQILFIDEGQQCRAVLAEAILQQLLDDAGADLDVAVASASVGPAPAGRHDARVAAAAAEAGLRLRPRNVRVFDEVVDIVNFDLVLVLDHFDHTEVVREVAVLDNINPGGMYASRVKMLGGYMPQPLAIPGAPSQGEQDIPDPFYDDNSGLSEAQRLRAVIRRMQTACRGLLQHLVDLQHRCQAEMTLPKALQQSLGCPLLSAVSECAVSPAMHRKRAQRPVWAERGEDHMETFYTIKLVNGQEKVVRKSLSQARTSKKGYWQDIANVERELKAFMGLYGIAGRMPSTRELQSKGANSLYGAINKHGGFNAVAARLGLPTRRRTRGYWQDENNVRQELEVLAAEQQAETTIDFIEPAQGASHVAGKADEALELPKMAELTKAGQPSLKKAIYGLGGRRAVAQQYNFICKLARNEKKLQTLGELSLELEASAAFILQYGVMPTSAQLLEADRPDLVQAIKRMGGYRRVAAALELEYLPPKRGRGASAPWSPDRADSELALAAARRHRRRTDHDRIGRATGPDLEVDSGPVAPLLQQVAADVRRFVKSCGLNRMPTRIEMQREGRGELANAVTRCGGFSAVARHLSLPVTETRGRKRSTA</sequence>
<dbReference type="Proteomes" id="UP001497392">
    <property type="component" value="Unassembled WGS sequence"/>
</dbReference>
<reference evidence="4 5" key="1">
    <citation type="submission" date="2024-06" db="EMBL/GenBank/DDBJ databases">
        <authorList>
            <person name="Kraege A."/>
            <person name="Thomma B."/>
        </authorList>
    </citation>
    <scope>NUCLEOTIDE SEQUENCE [LARGE SCALE GENOMIC DNA]</scope>
</reference>
<organism evidence="4 5">
    <name type="scientific">Coccomyxa viridis</name>
    <dbReference type="NCBI Taxonomy" id="1274662"/>
    <lineage>
        <taxon>Eukaryota</taxon>
        <taxon>Viridiplantae</taxon>
        <taxon>Chlorophyta</taxon>
        <taxon>core chlorophytes</taxon>
        <taxon>Trebouxiophyceae</taxon>
        <taxon>Trebouxiophyceae incertae sedis</taxon>
        <taxon>Coccomyxaceae</taxon>
        <taxon>Coccomyxa</taxon>
    </lineage>
</organism>
<dbReference type="SMART" id="SM00226">
    <property type="entry name" value="LMWPc"/>
    <property type="match status" value="1"/>
</dbReference>
<comment type="caution">
    <text evidence="4">The sequence shown here is derived from an EMBL/GenBank/DDBJ whole genome shotgun (WGS) entry which is preliminary data.</text>
</comment>
<gene>
    <name evidence="4" type="primary">g11733</name>
    <name evidence="4" type="ORF">VP750_LOCUS10482</name>
</gene>
<dbReference type="InterPro" id="IPR036196">
    <property type="entry name" value="Ptyr_pPase_sf"/>
</dbReference>
<accession>A0ABP1G8M3</accession>
<evidence type="ECO:0000256" key="1">
    <source>
        <dbReference type="ARBA" id="ARBA00013064"/>
    </source>
</evidence>
<dbReference type="Gene3D" id="3.40.50.2300">
    <property type="match status" value="1"/>
</dbReference>
<dbReference type="PANTHER" id="PTHR11717">
    <property type="entry name" value="LOW MOLECULAR WEIGHT PROTEIN TYROSINE PHOSPHATASE"/>
    <property type="match status" value="1"/>
</dbReference>
<dbReference type="SUPFAM" id="SSF52788">
    <property type="entry name" value="Phosphotyrosine protein phosphatases I"/>
    <property type="match status" value="1"/>
</dbReference>
<evidence type="ECO:0000259" key="3">
    <source>
        <dbReference type="SMART" id="SM00226"/>
    </source>
</evidence>
<evidence type="ECO:0000256" key="2">
    <source>
        <dbReference type="SAM" id="MobiDB-lite"/>
    </source>
</evidence>
<feature type="region of interest" description="Disordered" evidence="2">
    <location>
        <begin position="638"/>
        <end position="660"/>
    </location>
</feature>
<proteinExistence type="predicted"/>
<feature type="region of interest" description="Disordered" evidence="2">
    <location>
        <begin position="19"/>
        <end position="40"/>
    </location>
</feature>
<dbReference type="InterPro" id="IPR023485">
    <property type="entry name" value="Ptyr_pPase"/>
</dbReference>
<feature type="domain" description="Phosphotyrosine protein phosphatase I" evidence="3">
    <location>
        <begin position="136"/>
        <end position="308"/>
    </location>
</feature>
<evidence type="ECO:0000313" key="4">
    <source>
        <dbReference type="EMBL" id="CAL5228576.1"/>
    </source>
</evidence>
<evidence type="ECO:0000313" key="5">
    <source>
        <dbReference type="Proteomes" id="UP001497392"/>
    </source>
</evidence>
<protein>
    <recommendedName>
        <fullName evidence="1">protein-tyrosine-phosphatase</fullName>
        <ecNumber evidence="1">3.1.3.48</ecNumber>
    </recommendedName>
</protein>
<dbReference type="Pfam" id="PF01451">
    <property type="entry name" value="LMWPc"/>
    <property type="match status" value="1"/>
</dbReference>
<dbReference type="EC" id="3.1.3.48" evidence="1"/>
<name>A0ABP1G8M3_9CHLO</name>
<dbReference type="InterPro" id="IPR050438">
    <property type="entry name" value="LMW_PTPase"/>
</dbReference>
<dbReference type="PANTHER" id="PTHR11717:SF7">
    <property type="entry name" value="LOW MOLECULAR WEIGHT PHOSPHOTYROSINE PROTEIN PHOSPHATASE"/>
    <property type="match status" value="1"/>
</dbReference>
<keyword evidence="5" id="KW-1185">Reference proteome</keyword>
<dbReference type="EMBL" id="CAXHTA020000018">
    <property type="protein sequence ID" value="CAL5228576.1"/>
    <property type="molecule type" value="Genomic_DNA"/>
</dbReference>